<sequence length="374" mass="43954">MIKKTEVLIKNLDWRKNPTQFEYKEEENSQPKFATAKTVKEFGIYNTSKYVGTNINIDRSSNNITNLSHDKNPIFQEEELFLKVLVEGNSNLYEYVDNNVTRYFYNKENSDIEQLIYKKYKFSENNIGENNRFRQQLWKDVKCSNSKMDVIEKLNYTKKDLLKYFVDVNKCDQQEYVNFEEKQERDVFNFTIRPRVNSSSLAIVNSYFKKNDFENKINFGLGVEAEFILPFNKNKWAIAIEPTYQSYNAEARTNVSDVAGGEVIATVDYSSIEIPVGLRHYLFLNDNSKMFINASYIFDFSSNSYIELNRNDGSYINSLEIKTNNNFAMGVGFKQNDRYSLELRYHAGREVLGNYLYWNSDFKSISLIFGYSLF</sequence>
<evidence type="ECO:0000313" key="1">
    <source>
        <dbReference type="EMBL" id="MDG4945857.1"/>
    </source>
</evidence>
<accession>A0A9X4MZK0</accession>
<organism evidence="1 2">
    <name type="scientific">Profundicola chukchiensis</name>
    <dbReference type="NCBI Taxonomy" id="2961959"/>
    <lineage>
        <taxon>Bacteria</taxon>
        <taxon>Pseudomonadati</taxon>
        <taxon>Bacteroidota</taxon>
        <taxon>Flavobacteriia</taxon>
        <taxon>Flavobacteriales</taxon>
        <taxon>Weeksellaceae</taxon>
        <taxon>Profundicola</taxon>
    </lineage>
</organism>
<name>A0A9X4MZK0_9FLAO</name>
<reference evidence="1" key="1">
    <citation type="submission" date="2022-07" db="EMBL/GenBank/DDBJ databases">
        <title>Description and genome-wide analysis of Profundicola chukchiensis gen. nov., sp. nov., marine bacteria isolated from bottom sediments of the Chukchi Sea.</title>
        <authorList>
            <person name="Romanenko L."/>
            <person name="Otstavnykh N."/>
            <person name="Kurilenko V."/>
            <person name="Eremeev V."/>
            <person name="Velansky P."/>
            <person name="Mikhailov V."/>
            <person name="Isaeva M."/>
        </authorList>
    </citation>
    <scope>NUCLEOTIDE SEQUENCE</scope>
    <source>
        <strain evidence="1">KMM 9713</strain>
    </source>
</reference>
<gene>
    <name evidence="1" type="ORF">NMK71_05475</name>
</gene>
<proteinExistence type="predicted"/>
<protein>
    <submittedName>
        <fullName evidence="1">PorT family protein</fullName>
    </submittedName>
</protein>
<comment type="caution">
    <text evidence="1">The sequence shown here is derived from an EMBL/GenBank/DDBJ whole genome shotgun (WGS) entry which is preliminary data.</text>
</comment>
<keyword evidence="2" id="KW-1185">Reference proteome</keyword>
<dbReference type="EMBL" id="JANCMU010000002">
    <property type="protein sequence ID" value="MDG4945857.1"/>
    <property type="molecule type" value="Genomic_DNA"/>
</dbReference>
<dbReference type="AlphaFoldDB" id="A0A9X4MZK0"/>
<evidence type="ECO:0000313" key="2">
    <source>
        <dbReference type="Proteomes" id="UP001152599"/>
    </source>
</evidence>
<dbReference type="RefSeq" id="WP_304420404.1">
    <property type="nucleotide sequence ID" value="NZ_JANCMU010000002.1"/>
</dbReference>
<dbReference type="Proteomes" id="UP001152599">
    <property type="component" value="Unassembled WGS sequence"/>
</dbReference>